<feature type="region of interest" description="Disordered" evidence="1">
    <location>
        <begin position="1"/>
        <end position="24"/>
    </location>
</feature>
<proteinExistence type="predicted"/>
<feature type="compositionally biased region" description="Basic and acidic residues" evidence="1">
    <location>
        <begin position="298"/>
        <end position="314"/>
    </location>
</feature>
<name>A0AAX4IQA2_9PEZI</name>
<feature type="region of interest" description="Disordered" evidence="1">
    <location>
        <begin position="106"/>
        <end position="202"/>
    </location>
</feature>
<evidence type="ECO:0000256" key="1">
    <source>
        <dbReference type="SAM" id="MobiDB-lite"/>
    </source>
</evidence>
<feature type="compositionally biased region" description="Basic and acidic residues" evidence="1">
    <location>
        <begin position="170"/>
        <end position="179"/>
    </location>
</feature>
<reference evidence="3" key="1">
    <citation type="journal article" date="2023" name="bioRxiv">
        <title>Complete genome of the Medicago anthracnose fungus, Colletotrichum destructivum, reveals a mini-chromosome-like region within a core chromosome.</title>
        <authorList>
            <person name="Lapalu N."/>
            <person name="Simon A."/>
            <person name="Lu A."/>
            <person name="Plaumann P.-L."/>
            <person name="Amselem J."/>
            <person name="Pigne S."/>
            <person name="Auger A."/>
            <person name="Koch C."/>
            <person name="Dallery J.-F."/>
            <person name="O'Connell R.J."/>
        </authorList>
    </citation>
    <scope>NUCLEOTIDE SEQUENCE [LARGE SCALE GENOMIC DNA]</scope>
    <source>
        <strain evidence="3">CBS 520.97</strain>
    </source>
</reference>
<feature type="compositionally biased region" description="Basic and acidic residues" evidence="1">
    <location>
        <begin position="275"/>
        <end position="286"/>
    </location>
</feature>
<dbReference type="KEGG" id="cdet:87946454"/>
<protein>
    <submittedName>
        <fullName evidence="2">Uncharacterized protein</fullName>
    </submittedName>
</protein>
<feature type="compositionally biased region" description="Polar residues" evidence="1">
    <location>
        <begin position="357"/>
        <end position="392"/>
    </location>
</feature>
<feature type="compositionally biased region" description="Basic and acidic residues" evidence="1">
    <location>
        <begin position="519"/>
        <end position="530"/>
    </location>
</feature>
<feature type="region of interest" description="Disordered" evidence="1">
    <location>
        <begin position="264"/>
        <end position="316"/>
    </location>
</feature>
<dbReference type="AlphaFoldDB" id="A0AAX4IQA2"/>
<evidence type="ECO:0000313" key="3">
    <source>
        <dbReference type="Proteomes" id="UP001322277"/>
    </source>
</evidence>
<feature type="region of interest" description="Disordered" evidence="1">
    <location>
        <begin position="511"/>
        <end position="545"/>
    </location>
</feature>
<feature type="compositionally biased region" description="Polar residues" evidence="1">
    <location>
        <begin position="1"/>
        <end position="14"/>
    </location>
</feature>
<organism evidence="2 3">
    <name type="scientific">Colletotrichum destructivum</name>
    <dbReference type="NCBI Taxonomy" id="34406"/>
    <lineage>
        <taxon>Eukaryota</taxon>
        <taxon>Fungi</taxon>
        <taxon>Dikarya</taxon>
        <taxon>Ascomycota</taxon>
        <taxon>Pezizomycotina</taxon>
        <taxon>Sordariomycetes</taxon>
        <taxon>Hypocreomycetidae</taxon>
        <taxon>Glomerellales</taxon>
        <taxon>Glomerellaceae</taxon>
        <taxon>Colletotrichum</taxon>
        <taxon>Colletotrichum destructivum species complex</taxon>
    </lineage>
</organism>
<feature type="compositionally biased region" description="Polar residues" evidence="1">
    <location>
        <begin position="265"/>
        <end position="274"/>
    </location>
</feature>
<feature type="compositionally biased region" description="Basic and acidic residues" evidence="1">
    <location>
        <begin position="336"/>
        <end position="354"/>
    </location>
</feature>
<accession>A0AAX4IQA2</accession>
<dbReference type="GeneID" id="87946454"/>
<dbReference type="Proteomes" id="UP001322277">
    <property type="component" value="Chromosome 6"/>
</dbReference>
<evidence type="ECO:0000313" key="2">
    <source>
        <dbReference type="EMBL" id="WQF84938.1"/>
    </source>
</evidence>
<feature type="region of interest" description="Disordered" evidence="1">
    <location>
        <begin position="333"/>
        <end position="393"/>
    </location>
</feature>
<dbReference type="RefSeq" id="XP_062782161.1">
    <property type="nucleotide sequence ID" value="XM_062926110.1"/>
</dbReference>
<dbReference type="EMBL" id="CP137310">
    <property type="protein sequence ID" value="WQF84938.1"/>
    <property type="molecule type" value="Genomic_DNA"/>
</dbReference>
<gene>
    <name evidence="2" type="ORF">CDEST_09952</name>
</gene>
<keyword evidence="3" id="KW-1185">Reference proteome</keyword>
<sequence>MNRRSATSHGGRNQQRADNRNNHYHGLLGETETAMYRLDSNPELGDGVSGVILHPDTGGSVGMVEHWLSSVSRRGIVPPETMTGQHQGQDHPNVLGWRPHGLLVQGVPQQRYKRPRSRDSSIIIDSAKKAGRSPSTAAGHRPKNTTKPNGTFVLADTLPTRFDKRSRHRTREDRYDTQKHAQQKRKKSGDERPAPFKAPSKETVFSRREVMDDFRSDAILNDRLTLQPCLTPGLFQNGRISSPKPVEELAYNSMISLLEHRPLRQSWQQQQSSEVKGRQRREKELEEMGTVFRQKVIPSDDVRRPPHGRYENRRGRYRLSDYYNGLPEANARSIRAMKDEADPRNSKTRQRPDGEANSISSQPLWSSSRPTSRNRQTPVQNHTDGRSVSSTPELVREALKQTGVFNKTRLPGSISNWKASCHLVDEVHHQNRNLEDDEVNIVLPGAVVERPRLIRYTDKGTMTNVELSLSPDGPKAPENLEVGLAAGTPQGSRPPKIVVGAAGLSTQQEMNNTSNVQKTHSEPQWKEDMSTRASPKAPHKIPGEASTMNVSALPSVSEVEPRPTDAAWPHDEVAPNPHIEEKTAAKSQNRGIRRIEFAMSVVSRASLSAKESRETDHHVPKGSAICDESTFFPNRRLMSDSNSGWRNGIGPEEETTTRSYAFLRSNSRGSQPKGLRCIRAPVTQEDRSTPGLNPAEFQYTESMIDYIARIEQDVLRREHTLRHQGGPFRNNMAYQQRANDFAGPETQVLWESALIPEKQDWNCLEDASISGPRAKQLPETEFYTQKYNLQQSMDQRDICEQEEMHAFWRPNYFYY</sequence>